<dbReference type="InterPro" id="IPR018385">
    <property type="entry name" value="C4_dicarb_anaerob_car-like"/>
</dbReference>
<evidence type="ECO:0000313" key="10">
    <source>
        <dbReference type="Proteomes" id="UP000266091"/>
    </source>
</evidence>
<evidence type="ECO:0000313" key="9">
    <source>
        <dbReference type="EMBL" id="GBO94185.1"/>
    </source>
</evidence>
<keyword evidence="4" id="KW-1003">Cell membrane</keyword>
<accession>A0A388SD81</accession>
<evidence type="ECO:0000256" key="4">
    <source>
        <dbReference type="ARBA" id="ARBA00022475"/>
    </source>
</evidence>
<feature type="transmembrane region" description="Helical" evidence="8">
    <location>
        <begin position="347"/>
        <end position="368"/>
    </location>
</feature>
<dbReference type="Pfam" id="PF03606">
    <property type="entry name" value="DcuC"/>
    <property type="match status" value="1"/>
</dbReference>
<gene>
    <name evidence="9" type="primary">dcuD_4</name>
    <name evidence="9" type="ORF">MESMUL_15390</name>
</gene>
<dbReference type="EMBL" id="BGZJ01000001">
    <property type="protein sequence ID" value="GBO94185.1"/>
    <property type="molecule type" value="Genomic_DNA"/>
</dbReference>
<dbReference type="Proteomes" id="UP000266091">
    <property type="component" value="Unassembled WGS sequence"/>
</dbReference>
<evidence type="ECO:0000256" key="6">
    <source>
        <dbReference type="ARBA" id="ARBA00022989"/>
    </source>
</evidence>
<dbReference type="GO" id="GO:0005886">
    <property type="term" value="C:plasma membrane"/>
    <property type="evidence" value="ECO:0007669"/>
    <property type="project" value="UniProtKB-SubCell"/>
</dbReference>
<dbReference type="InterPro" id="IPR004669">
    <property type="entry name" value="C4_dicarb_anaerob_car"/>
</dbReference>
<feature type="transmembrane region" description="Helical" evidence="8">
    <location>
        <begin position="246"/>
        <end position="268"/>
    </location>
</feature>
<proteinExistence type="inferred from homology"/>
<feature type="transmembrane region" description="Helical" evidence="8">
    <location>
        <begin position="274"/>
        <end position="293"/>
    </location>
</feature>
<comment type="caution">
    <text evidence="9">The sequence shown here is derived from an EMBL/GenBank/DDBJ whole genome shotgun (WGS) entry which is preliminary data.</text>
</comment>
<reference evidence="9 10" key="1">
    <citation type="journal article" date="2018" name="Int. J. Syst. Evol. Microbiol.">
        <title>Mesosutterella multiformis gen. nov., sp. nov., a member of the family Sutterellaceae and Sutterella megalosphaeroides sp. nov., isolated from human faeces.</title>
        <authorList>
            <person name="Sakamoto M."/>
            <person name="Ikeyama N."/>
            <person name="Kunihiro T."/>
            <person name="Iino T."/>
            <person name="Yuki M."/>
            <person name="Ohkuma M."/>
        </authorList>
    </citation>
    <scope>NUCLEOTIDE SEQUENCE [LARGE SCALE GENOMIC DNA]</scope>
    <source>
        <strain evidence="9 10">4NBBH2</strain>
    </source>
</reference>
<feature type="transmembrane region" description="Helical" evidence="8">
    <location>
        <begin position="314"/>
        <end position="341"/>
    </location>
</feature>
<evidence type="ECO:0000256" key="2">
    <source>
        <dbReference type="ARBA" id="ARBA00005275"/>
    </source>
</evidence>
<dbReference type="PANTHER" id="PTHR42002">
    <property type="entry name" value="ANAEROBIC C4-DICARBOXYLATE TRANSPORTER DCUC-RELATED"/>
    <property type="match status" value="1"/>
</dbReference>
<dbReference type="RefSeq" id="WP_116270427.1">
    <property type="nucleotide sequence ID" value="NZ_BGZJ01000001.1"/>
</dbReference>
<evidence type="ECO:0000256" key="3">
    <source>
        <dbReference type="ARBA" id="ARBA00022448"/>
    </source>
</evidence>
<dbReference type="NCBIfam" id="NF037994">
    <property type="entry name" value="DcuC_1"/>
    <property type="match status" value="1"/>
</dbReference>
<feature type="transmembrane region" description="Helical" evidence="8">
    <location>
        <begin position="199"/>
        <end position="218"/>
    </location>
</feature>
<keyword evidence="10" id="KW-1185">Reference proteome</keyword>
<evidence type="ECO:0000256" key="5">
    <source>
        <dbReference type="ARBA" id="ARBA00022692"/>
    </source>
</evidence>
<organism evidence="9 10">
    <name type="scientific">Mesosutterella multiformis</name>
    <dbReference type="NCBI Taxonomy" id="2259133"/>
    <lineage>
        <taxon>Bacteria</taxon>
        <taxon>Pseudomonadati</taxon>
        <taxon>Pseudomonadota</taxon>
        <taxon>Betaproteobacteria</taxon>
        <taxon>Burkholderiales</taxon>
        <taxon>Sutterellaceae</taxon>
        <taxon>Mesosutterella</taxon>
    </lineage>
</organism>
<evidence type="ECO:0000256" key="1">
    <source>
        <dbReference type="ARBA" id="ARBA00004651"/>
    </source>
</evidence>
<comment type="subcellular location">
    <subcellularLocation>
        <location evidence="1">Cell membrane</location>
        <topology evidence="1">Multi-pass membrane protein</topology>
    </subcellularLocation>
</comment>
<feature type="transmembrane region" description="Helical" evidence="8">
    <location>
        <begin position="117"/>
        <end position="149"/>
    </location>
</feature>
<keyword evidence="5 8" id="KW-0812">Transmembrane</keyword>
<protein>
    <submittedName>
        <fullName evidence="9">Putative cryptic C4-dicarboxylate transporter DcuD</fullName>
    </submittedName>
</protein>
<feature type="transmembrane region" description="Helical" evidence="8">
    <location>
        <begin position="6"/>
        <end position="21"/>
    </location>
</feature>
<comment type="similarity">
    <text evidence="2">Belongs to the DcuC/DcuD transporter (TC 2.A.61) family.</text>
</comment>
<keyword evidence="6 8" id="KW-1133">Transmembrane helix</keyword>
<dbReference type="GO" id="GO:0015556">
    <property type="term" value="F:C4-dicarboxylate transmembrane transporter activity"/>
    <property type="evidence" value="ECO:0007669"/>
    <property type="project" value="InterPro"/>
</dbReference>
<evidence type="ECO:0000256" key="7">
    <source>
        <dbReference type="ARBA" id="ARBA00023136"/>
    </source>
</evidence>
<dbReference type="PANTHER" id="PTHR42002:SF2">
    <property type="entry name" value="ANAEROBIC C4-DICARBOXYLATE TRANSPORTER DCUC-RELATED"/>
    <property type="match status" value="1"/>
</dbReference>
<name>A0A388SD81_9BURK</name>
<dbReference type="AlphaFoldDB" id="A0A388SD81"/>
<dbReference type="OrthoDB" id="1674075at2"/>
<keyword evidence="3" id="KW-0813">Transport</keyword>
<dbReference type="NCBIfam" id="TIGR00771">
    <property type="entry name" value="DcuC"/>
    <property type="match status" value="1"/>
</dbReference>
<feature type="transmembrane region" description="Helical" evidence="8">
    <location>
        <begin position="410"/>
        <end position="431"/>
    </location>
</feature>
<keyword evidence="7 8" id="KW-0472">Membrane</keyword>
<feature type="transmembrane region" description="Helical" evidence="8">
    <location>
        <begin position="28"/>
        <end position="47"/>
    </location>
</feature>
<sequence length="456" mass="47610">MSIFLPMLGVVVTILAGWAMIRRYQTHIVLLFSGLILVATAAFLAGVDILPKGVKPSGFAGFDIFNLLVSIGKKQASGIGFLIMAAGGFAAYMERIGAANALVRITVSPLRKLNSPYIVLVLGYLIGQLLVMVIPSAAGLAMLLLVALYPILKGVGVSPAAAVAVIGTSAGMTLGPSSGTANLAAKVAGLDPIIYFVQYQLPVAIPTLIAVAVCHYFVQRYYDRKGDDVYQDADQVQAKEVPSVPVWYAVFPLLPIALMIIFSKLVISTVKLDTIAALFLVWVLVILVELIRLRSPKKIFKDAMAMFQSMGKMFGGIVALIICAEFFANGLKVSGVITALINSAQGIGAGMLEMAVILALIVGLVTFLTGSGVGAYSSFAALAPDVAHGLGGTVASLVTPMQFASGMFRAMSPVAGVIIAVAGAAGVTPIAVVRRTWLPMTVGMIVTFAANAIFIG</sequence>
<evidence type="ECO:0000256" key="8">
    <source>
        <dbReference type="SAM" id="Phobius"/>
    </source>
</evidence>
<feature type="transmembrane region" description="Helical" evidence="8">
    <location>
        <begin position="437"/>
        <end position="455"/>
    </location>
</feature>